<sequence length="652" mass="73074">MLYASTKATLKQEFGSGQIKEELHATSVDDMTLSGYRRHKRAAVVPAPLTAAEEELAELRRTEVNTSVSIDTRQQTLSGVAFPLTSEAWQALTSLRDKAYNYVQLRIDLDEETIHLSDTGNVNVAKLPGKVPSDCARYHLYNFKHTHEGDYLETLGGAVVTHWTRIREDPGLIPGQAIPISVSHGFPKSLQANAGMVSNELAVGETLSPTTDLPITGISELIGCPWPKRKYWLPMAQEKVLAAHGPRESMLSDETVNNLFIRDIKHVLFLNLVPTEHHDFSSPGGCYERRSISTRWRQACPDAWRSLRRATELAKKVSTDATKRQLFSATCRDLLQIRSGFEDDRLAYELTSKDKTNFDAAMHSERLYRFDDLFYEITAICNSLEPRKESCQACTHGNPIDWTSFFNLFSALVADNPNLINVERLSYLKSSLSASIMHAPSISPDSPASINGLLSVLDEHIVALRVLDVNVDKWDPLLLHIIKTKLNPFLSNQWELCINEKIAELAKATGFLTFLEGHRQSSELQLATASQPKSRSTILPQKTVPFPVTVISCEHCGQCELFIYSMPGYSCSIKERMLYSSCKGPLTEMIESQIGLPVVKKLEIDSGDELTEEFLQDEIHPKKNLHRPKFSKPKGPPNRGAKRLTKSQQEKD</sequence>
<evidence type="ECO:0000313" key="11">
    <source>
        <dbReference type="Proteomes" id="UP001159363"/>
    </source>
</evidence>
<accession>A0ABQ9GDW3</accession>
<keyword evidence="3" id="KW-0963">Cytoplasm</keyword>
<keyword evidence="11" id="KW-1185">Reference proteome</keyword>
<evidence type="ECO:0000256" key="4">
    <source>
        <dbReference type="ARBA" id="ARBA00022737"/>
    </source>
</evidence>
<keyword evidence="5" id="KW-0009">Actin-binding</keyword>
<feature type="region of interest" description="Disordered" evidence="8">
    <location>
        <begin position="616"/>
        <end position="652"/>
    </location>
</feature>
<evidence type="ECO:0000256" key="6">
    <source>
        <dbReference type="ARBA" id="ARBA00023212"/>
    </source>
</evidence>
<evidence type="ECO:0000256" key="8">
    <source>
        <dbReference type="SAM" id="MobiDB-lite"/>
    </source>
</evidence>
<evidence type="ECO:0000256" key="1">
    <source>
        <dbReference type="ARBA" id="ARBA00004245"/>
    </source>
</evidence>
<dbReference type="PANTHER" id="PTHR13759">
    <property type="entry name" value="TWINFILIN"/>
    <property type="match status" value="1"/>
</dbReference>
<comment type="similarity">
    <text evidence="2">Belongs to the actin-binding proteins ADF family. Twinfilin subfamily.</text>
</comment>
<gene>
    <name evidence="10" type="ORF">PR048_029613</name>
</gene>
<comment type="subcellular location">
    <subcellularLocation>
        <location evidence="1">Cytoplasm</location>
        <location evidence="1">Cytoskeleton</location>
    </subcellularLocation>
</comment>
<comment type="caution">
    <text evidence="10">The sequence shown here is derived from an EMBL/GenBank/DDBJ whole genome shotgun (WGS) entry which is preliminary data.</text>
</comment>
<feature type="compositionally biased region" description="Basic residues" evidence="8">
    <location>
        <begin position="622"/>
        <end position="632"/>
    </location>
</feature>
<evidence type="ECO:0000256" key="5">
    <source>
        <dbReference type="ARBA" id="ARBA00023203"/>
    </source>
</evidence>
<dbReference type="EMBL" id="JARBHB010000013">
    <property type="protein sequence ID" value="KAJ8870590.1"/>
    <property type="molecule type" value="Genomic_DNA"/>
</dbReference>
<keyword evidence="6" id="KW-0206">Cytoskeleton</keyword>
<dbReference type="PANTHER" id="PTHR13759:SF1">
    <property type="entry name" value="TWINFILIN"/>
    <property type="match status" value="1"/>
</dbReference>
<name>A0ABQ9GDW3_9NEOP</name>
<keyword evidence="4" id="KW-0677">Repeat</keyword>
<dbReference type="Pfam" id="PF00241">
    <property type="entry name" value="Cofilin_ADF"/>
    <property type="match status" value="2"/>
</dbReference>
<proteinExistence type="inferred from homology"/>
<organism evidence="10 11">
    <name type="scientific">Dryococelus australis</name>
    <dbReference type="NCBI Taxonomy" id="614101"/>
    <lineage>
        <taxon>Eukaryota</taxon>
        <taxon>Metazoa</taxon>
        <taxon>Ecdysozoa</taxon>
        <taxon>Arthropoda</taxon>
        <taxon>Hexapoda</taxon>
        <taxon>Insecta</taxon>
        <taxon>Pterygota</taxon>
        <taxon>Neoptera</taxon>
        <taxon>Polyneoptera</taxon>
        <taxon>Phasmatodea</taxon>
        <taxon>Verophasmatodea</taxon>
        <taxon>Anareolatae</taxon>
        <taxon>Phasmatidae</taxon>
        <taxon>Eurycanthinae</taxon>
        <taxon>Dryococelus</taxon>
    </lineage>
</organism>
<evidence type="ECO:0000259" key="9">
    <source>
        <dbReference type="PROSITE" id="PS51263"/>
    </source>
</evidence>
<protein>
    <recommendedName>
        <fullName evidence="9">ADF-H domain-containing protein</fullName>
    </recommendedName>
</protein>
<comment type="subunit">
    <text evidence="7">Interacts with G-actin; ADP-actin form.</text>
</comment>
<dbReference type="SUPFAM" id="SSF55753">
    <property type="entry name" value="Actin depolymerizing proteins"/>
    <property type="match status" value="3"/>
</dbReference>
<evidence type="ECO:0000256" key="2">
    <source>
        <dbReference type="ARBA" id="ARBA00009557"/>
    </source>
</evidence>
<dbReference type="PROSITE" id="PS51263">
    <property type="entry name" value="ADF_H"/>
    <property type="match status" value="1"/>
</dbReference>
<evidence type="ECO:0000256" key="7">
    <source>
        <dbReference type="ARBA" id="ARBA00038532"/>
    </source>
</evidence>
<feature type="domain" description="ADF-H" evidence="9">
    <location>
        <begin position="1"/>
        <end position="41"/>
    </location>
</feature>
<dbReference type="InterPro" id="IPR002108">
    <property type="entry name" value="ADF-H"/>
</dbReference>
<dbReference type="InterPro" id="IPR028458">
    <property type="entry name" value="Twinfilin"/>
</dbReference>
<evidence type="ECO:0000256" key="3">
    <source>
        <dbReference type="ARBA" id="ARBA00022490"/>
    </source>
</evidence>
<dbReference type="Gene3D" id="3.40.20.10">
    <property type="entry name" value="Severin"/>
    <property type="match status" value="3"/>
</dbReference>
<dbReference type="InterPro" id="IPR029006">
    <property type="entry name" value="ADF-H/Gelsolin-like_dom_sf"/>
</dbReference>
<reference evidence="10 11" key="1">
    <citation type="submission" date="2023-02" db="EMBL/GenBank/DDBJ databases">
        <title>LHISI_Scaffold_Assembly.</title>
        <authorList>
            <person name="Stuart O.P."/>
            <person name="Cleave R."/>
            <person name="Magrath M.J.L."/>
            <person name="Mikheyev A.S."/>
        </authorList>
    </citation>
    <scope>NUCLEOTIDE SEQUENCE [LARGE SCALE GENOMIC DNA]</scope>
    <source>
        <strain evidence="10">Daus_M_001</strain>
        <tissue evidence="10">Leg muscle</tissue>
    </source>
</reference>
<dbReference type="Proteomes" id="UP001159363">
    <property type="component" value="Chromosome 12"/>
</dbReference>
<evidence type="ECO:0000313" key="10">
    <source>
        <dbReference type="EMBL" id="KAJ8870590.1"/>
    </source>
</evidence>